<gene>
    <name evidence="2" type="ORF">AMJ52_06865</name>
</gene>
<evidence type="ECO:0000313" key="3">
    <source>
        <dbReference type="Proteomes" id="UP000051012"/>
    </source>
</evidence>
<proteinExistence type="predicted"/>
<organism evidence="2 3">
    <name type="scientific">candidate division TA06 bacterium DG_78</name>
    <dbReference type="NCBI Taxonomy" id="1703772"/>
    <lineage>
        <taxon>Bacteria</taxon>
        <taxon>Bacteria division TA06</taxon>
    </lineage>
</organism>
<dbReference type="Proteomes" id="UP000051012">
    <property type="component" value="Unassembled WGS sequence"/>
</dbReference>
<feature type="transmembrane region" description="Helical" evidence="1">
    <location>
        <begin position="326"/>
        <end position="342"/>
    </location>
</feature>
<dbReference type="Pfam" id="PF16949">
    <property type="entry name" value="ABC_tran_2"/>
    <property type="match status" value="1"/>
</dbReference>
<feature type="transmembrane region" description="Helical" evidence="1">
    <location>
        <begin position="71"/>
        <end position="90"/>
    </location>
</feature>
<reference evidence="2 3" key="1">
    <citation type="journal article" date="2015" name="Microbiome">
        <title>Genomic resolution of linkages in carbon, nitrogen, and sulfur cycling among widespread estuary sediment bacteria.</title>
        <authorList>
            <person name="Baker B.J."/>
            <person name="Lazar C.S."/>
            <person name="Teske A.P."/>
            <person name="Dick G.J."/>
        </authorList>
    </citation>
    <scope>NUCLEOTIDE SEQUENCE [LARGE SCALE GENOMIC DNA]</scope>
    <source>
        <strain evidence="2">DG_78</strain>
    </source>
</reference>
<keyword evidence="1" id="KW-0472">Membrane</keyword>
<feature type="transmembrane region" description="Helical" evidence="1">
    <location>
        <begin position="408"/>
        <end position="430"/>
    </location>
</feature>
<dbReference type="AlphaFoldDB" id="A0A0S7YC12"/>
<feature type="transmembrane region" description="Helical" evidence="1">
    <location>
        <begin position="254"/>
        <end position="275"/>
    </location>
</feature>
<feature type="transmembrane region" description="Helical" evidence="1">
    <location>
        <begin position="119"/>
        <end position="138"/>
    </location>
</feature>
<dbReference type="EMBL" id="LJNI01000086">
    <property type="protein sequence ID" value="KPJ72269.1"/>
    <property type="molecule type" value="Genomic_DNA"/>
</dbReference>
<accession>A0A0S7YC12</accession>
<dbReference type="InterPro" id="IPR031599">
    <property type="entry name" value="ABC_tran_2"/>
</dbReference>
<evidence type="ECO:0000256" key="1">
    <source>
        <dbReference type="SAM" id="Phobius"/>
    </source>
</evidence>
<keyword evidence="1" id="KW-0812">Transmembrane</keyword>
<feature type="transmembrane region" description="Helical" evidence="1">
    <location>
        <begin position="21"/>
        <end position="42"/>
    </location>
</feature>
<feature type="transmembrane region" description="Helical" evidence="1">
    <location>
        <begin position="354"/>
        <end position="380"/>
    </location>
</feature>
<keyword evidence="1" id="KW-1133">Transmembrane helix</keyword>
<sequence length="550" mass="62496">MRDFFLIFTSRINIILKSITTMNAVRIASFIFVIGCFLAGSYYIFFRLFNYLIAVEIIGIALMDRVIEMGFFVFFIMLLFSNIITSFSTFYNDKELYFLFALPVRPTSIYLSKLFENCLYASWATMVIAIPLVVAYGVTTEAGFLFYPLSILSLFIYLIIPAALASVLIFVILRLLPQLKTRDVILLAFGFILGLTFLYIKLNNPTILKVFETESEQELLRFAANLTTVGGGYVPSTWLSNILKGLSVNSSQGIFYFLLLFFVSMSTAIFAFFMAKALYAQSWLLIGEHSSNLSKRKSLLTSFRSGSTKTLLFKDILLFIREPTQWVQLSIFVILLVVYIFSLRRTPIYFTFPLWRTIVSFANFAYICFVLATLGVRFIFPTISLEKSGIWIIGSSPLSFRKIIMIKYFFYVLMAIIIIEGLLIFSNIFIKTDQRIYMLMPLIAFFVAASLVSINLGFGGRFPQFDVDNPSKIAAGSGGIIAALMSIAYVGISILILATPAYHYLATTYLHRPSNYPLIYLSFIGFFVFNIFTIVVPLRIGIKALEKRDF</sequence>
<feature type="transmembrane region" description="Helical" evidence="1">
    <location>
        <begin position="479"/>
        <end position="498"/>
    </location>
</feature>
<name>A0A0S7YC12_UNCT6</name>
<feature type="transmembrane region" description="Helical" evidence="1">
    <location>
        <begin position="436"/>
        <end position="458"/>
    </location>
</feature>
<protein>
    <submittedName>
        <fullName evidence="2">Uncharacterized protein</fullName>
    </submittedName>
</protein>
<evidence type="ECO:0000313" key="2">
    <source>
        <dbReference type="EMBL" id="KPJ72269.1"/>
    </source>
</evidence>
<comment type="caution">
    <text evidence="2">The sequence shown here is derived from an EMBL/GenBank/DDBJ whole genome shotgun (WGS) entry which is preliminary data.</text>
</comment>
<feature type="transmembrane region" description="Helical" evidence="1">
    <location>
        <begin position="184"/>
        <end position="202"/>
    </location>
</feature>
<feature type="transmembrane region" description="Helical" evidence="1">
    <location>
        <begin position="518"/>
        <end position="538"/>
    </location>
</feature>
<feature type="transmembrane region" description="Helical" evidence="1">
    <location>
        <begin position="144"/>
        <end position="172"/>
    </location>
</feature>